<evidence type="ECO:0008006" key="3">
    <source>
        <dbReference type="Google" id="ProtNLM"/>
    </source>
</evidence>
<dbReference type="EMBL" id="FORT01000003">
    <property type="protein sequence ID" value="SFJ41779.1"/>
    <property type="molecule type" value="Genomic_DNA"/>
</dbReference>
<dbReference type="InterPro" id="IPR023214">
    <property type="entry name" value="HAD_sf"/>
</dbReference>
<evidence type="ECO:0000313" key="1">
    <source>
        <dbReference type="EMBL" id="SFJ41779.1"/>
    </source>
</evidence>
<dbReference type="PANTHER" id="PTHR10000:SF8">
    <property type="entry name" value="HAD SUPERFAMILY HYDROLASE-LIKE, TYPE 3"/>
    <property type="match status" value="1"/>
</dbReference>
<dbReference type="NCBIfam" id="TIGR01484">
    <property type="entry name" value="HAD-SF-IIB"/>
    <property type="match status" value="1"/>
</dbReference>
<dbReference type="NCBIfam" id="TIGR00099">
    <property type="entry name" value="Cof-subfamily"/>
    <property type="match status" value="1"/>
</dbReference>
<organism evidence="1 2">
    <name type="scientific">Brevibacillus centrosporus</name>
    <dbReference type="NCBI Taxonomy" id="54910"/>
    <lineage>
        <taxon>Bacteria</taxon>
        <taxon>Bacillati</taxon>
        <taxon>Bacillota</taxon>
        <taxon>Bacilli</taxon>
        <taxon>Bacillales</taxon>
        <taxon>Paenibacillaceae</taxon>
        <taxon>Brevibacillus</taxon>
    </lineage>
</organism>
<accession>A0A1I3R800</accession>
<dbReference type="STRING" id="1884381.SAMN05518846_103298"/>
<dbReference type="RefSeq" id="WP_092267295.1">
    <property type="nucleotide sequence ID" value="NZ_FORT01000003.1"/>
</dbReference>
<dbReference type="GO" id="GO:0005829">
    <property type="term" value="C:cytosol"/>
    <property type="evidence" value="ECO:0007669"/>
    <property type="project" value="TreeGrafter"/>
</dbReference>
<gene>
    <name evidence="1" type="ORF">SAMN05518846_103298</name>
</gene>
<dbReference type="CDD" id="cd07516">
    <property type="entry name" value="HAD_Pase"/>
    <property type="match status" value="1"/>
</dbReference>
<dbReference type="InterPro" id="IPR006379">
    <property type="entry name" value="HAD-SF_hydro_IIB"/>
</dbReference>
<dbReference type="GO" id="GO:0000287">
    <property type="term" value="F:magnesium ion binding"/>
    <property type="evidence" value="ECO:0007669"/>
    <property type="project" value="TreeGrafter"/>
</dbReference>
<proteinExistence type="predicted"/>
<dbReference type="SFLD" id="SFLDG01140">
    <property type="entry name" value="C2.B:_Phosphomannomutase_and_P"/>
    <property type="match status" value="1"/>
</dbReference>
<dbReference type="SFLD" id="SFLDS00003">
    <property type="entry name" value="Haloacid_Dehalogenase"/>
    <property type="match status" value="1"/>
</dbReference>
<dbReference type="InterPro" id="IPR000150">
    <property type="entry name" value="Cof"/>
</dbReference>
<dbReference type="Gene3D" id="3.40.50.1000">
    <property type="entry name" value="HAD superfamily/HAD-like"/>
    <property type="match status" value="1"/>
</dbReference>
<dbReference type="AlphaFoldDB" id="A0A1I3R800"/>
<dbReference type="PANTHER" id="PTHR10000">
    <property type="entry name" value="PHOSPHOSERINE PHOSPHATASE"/>
    <property type="match status" value="1"/>
</dbReference>
<protein>
    <recommendedName>
        <fullName evidence="3">Cof subfamily of IIB subfamily of haloacid dehalogenase superfamily/HAD-superfamily hydrolase, subfamily IIB</fullName>
    </recommendedName>
</protein>
<name>A0A1I3R800_9BACL</name>
<reference evidence="2" key="1">
    <citation type="submission" date="2016-10" db="EMBL/GenBank/DDBJ databases">
        <authorList>
            <person name="Varghese N."/>
            <person name="Submissions S."/>
        </authorList>
    </citation>
    <scope>NUCLEOTIDE SEQUENCE [LARGE SCALE GENOMIC DNA]</scope>
    <source>
        <strain evidence="2">OK042</strain>
    </source>
</reference>
<evidence type="ECO:0000313" key="2">
    <source>
        <dbReference type="Proteomes" id="UP000198915"/>
    </source>
</evidence>
<dbReference type="Proteomes" id="UP000198915">
    <property type="component" value="Unassembled WGS sequence"/>
</dbReference>
<dbReference type="GO" id="GO:0016791">
    <property type="term" value="F:phosphatase activity"/>
    <property type="evidence" value="ECO:0007669"/>
    <property type="project" value="UniProtKB-ARBA"/>
</dbReference>
<dbReference type="Gene3D" id="3.30.1240.10">
    <property type="match status" value="1"/>
</dbReference>
<keyword evidence="2" id="KW-1185">Reference proteome</keyword>
<dbReference type="Pfam" id="PF08282">
    <property type="entry name" value="Hydrolase_3"/>
    <property type="match status" value="1"/>
</dbReference>
<dbReference type="SUPFAM" id="SSF56784">
    <property type="entry name" value="HAD-like"/>
    <property type="match status" value="1"/>
</dbReference>
<sequence length="271" mass="30483">MRTIMIVTDMDGTLLTADQQISEENRAAIKRFQDAGGMFTLATGRMEASVRPFIEKIRLNTPMILYNGAKIYCPVTQTALYEQGLRLPRHVWQCYLDLLQEDVGLLLYQQGKVYTPWVNKIVTEHEKKDSVICGALEHASLDEEVTKLLIISDNPERLKQFELATVASGLPLDFVYSEVNYLEILPEGVSKGTALKKLVSLYPFPIYTIAVGDNLNDVTMIQTADKGVAVENAHPKLKKIADEITVHHEQHAIAKIIDDLLKQIEKTERSS</sequence>
<dbReference type="InterPro" id="IPR036412">
    <property type="entry name" value="HAD-like_sf"/>
</dbReference>